<dbReference type="SUPFAM" id="SSF55874">
    <property type="entry name" value="ATPase domain of HSP90 chaperone/DNA topoisomerase II/histidine kinase"/>
    <property type="match status" value="1"/>
</dbReference>
<evidence type="ECO:0000256" key="3">
    <source>
        <dbReference type="ARBA" id="ARBA00023012"/>
    </source>
</evidence>
<dbReference type="CDD" id="cd16917">
    <property type="entry name" value="HATPase_UhpB-NarQ-NarX-like"/>
    <property type="match status" value="1"/>
</dbReference>
<evidence type="ECO:0000259" key="5">
    <source>
        <dbReference type="SMART" id="SM00065"/>
    </source>
</evidence>
<dbReference type="Pfam" id="PF13185">
    <property type="entry name" value="GAF_2"/>
    <property type="match status" value="1"/>
</dbReference>
<evidence type="ECO:0000256" key="2">
    <source>
        <dbReference type="ARBA" id="ARBA00022777"/>
    </source>
</evidence>
<evidence type="ECO:0000313" key="7">
    <source>
        <dbReference type="EMBL" id="SOD94565.1"/>
    </source>
</evidence>
<sequence>MTAPQPLPEPLQDSYRRAVPPPDTLETSAAASPLPPGGRAVPVLTAALRAAASGSQLEATLHDIVQAAVQHVDAAYGALGVLTPDGGRLDRFVIAGMGDDERDLIGRPPAGHGILGLLVAEPSVLRLDDLGEHAASVGFPPGHPPMRSFLGVPVRVGEVVFGNLYLTEKRGGGPFTPADTEVVQALAAVAGMAIDNARLAERAESRRRWGQAATEMATALLSGDDPDHVLRAVSTRVSALADADMAGVLAPAPDDPGALTIVTAVGPAAHDVEGVRIPMAGTFLAPTHDVGVARYIEDISAMPLVGTRAAVVVELTAGYGPAMLVPLGTGANRGMLVILRSTGSPPFHPEDLDLLQAFAAQASVVLELAHAQQRAGRLQVQADRDRIARDLHDHVVQRIFATALSLDRLGRSLEDRHPDIAAGLSARVDELHGTIARIRTSIFELHQAEDASAEALRHRLAEVLRSVTDGHEVRPDLRIRSERDDLPPDLALDVVAVVRELVTNVVRHARARRVTVTVEFAERACVVVTDDGRGLPPVLVRSGLANLTDRAERRGGRLSTTSSSSGTEISWTAPIAR</sequence>
<proteinExistence type="predicted"/>
<dbReference type="Pfam" id="PF07730">
    <property type="entry name" value="HisKA_3"/>
    <property type="match status" value="1"/>
</dbReference>
<keyword evidence="3" id="KW-0902">Two-component regulatory system</keyword>
<feature type="region of interest" description="Disordered" evidence="4">
    <location>
        <begin position="551"/>
        <end position="577"/>
    </location>
</feature>
<dbReference type="SMART" id="SM00065">
    <property type="entry name" value="GAF"/>
    <property type="match status" value="2"/>
</dbReference>
<dbReference type="Proteomes" id="UP000219482">
    <property type="component" value="Unassembled WGS sequence"/>
</dbReference>
<keyword evidence="2 7" id="KW-0418">Kinase</keyword>
<dbReference type="Gene3D" id="3.30.450.40">
    <property type="match status" value="2"/>
</dbReference>
<dbReference type="InterPro" id="IPR036890">
    <property type="entry name" value="HATPase_C_sf"/>
</dbReference>
<dbReference type="InterPro" id="IPR029016">
    <property type="entry name" value="GAF-like_dom_sf"/>
</dbReference>
<name>A0A286GGA2_9ACTN</name>
<evidence type="ECO:0000256" key="4">
    <source>
        <dbReference type="SAM" id="MobiDB-lite"/>
    </source>
</evidence>
<protein>
    <submittedName>
        <fullName evidence="7">Histidine kinase-like ATPase domain-containing protein</fullName>
    </submittedName>
</protein>
<reference evidence="8" key="1">
    <citation type="submission" date="2017-09" db="EMBL/GenBank/DDBJ databases">
        <authorList>
            <person name="Varghese N."/>
            <person name="Submissions S."/>
        </authorList>
    </citation>
    <scope>NUCLEOTIDE SEQUENCE [LARGE SCALE GENOMIC DNA]</scope>
    <source>
        <strain evidence="8">DSM 44270</strain>
    </source>
</reference>
<feature type="region of interest" description="Disordered" evidence="4">
    <location>
        <begin position="1"/>
        <end position="36"/>
    </location>
</feature>
<keyword evidence="8" id="KW-1185">Reference proteome</keyword>
<dbReference type="Pfam" id="PF01590">
    <property type="entry name" value="GAF"/>
    <property type="match status" value="1"/>
</dbReference>
<dbReference type="EMBL" id="OCNK01000001">
    <property type="protein sequence ID" value="SOD94565.1"/>
    <property type="molecule type" value="Genomic_DNA"/>
</dbReference>
<feature type="domain" description="GAF" evidence="5">
    <location>
        <begin position="225"/>
        <end position="376"/>
    </location>
</feature>
<dbReference type="SUPFAM" id="SSF55781">
    <property type="entry name" value="GAF domain-like"/>
    <property type="match status" value="2"/>
</dbReference>
<feature type="domain" description="GAF" evidence="5">
    <location>
        <begin position="56"/>
        <end position="204"/>
    </location>
</feature>
<evidence type="ECO:0000256" key="1">
    <source>
        <dbReference type="ARBA" id="ARBA00022679"/>
    </source>
</evidence>
<feature type="compositionally biased region" description="Low complexity" evidence="4">
    <location>
        <begin position="557"/>
        <end position="567"/>
    </location>
</feature>
<dbReference type="PANTHER" id="PTHR24421:SF56">
    <property type="entry name" value="OXYGEN SENSOR HISTIDINE KINASE RESPONSE REGULATOR DOST"/>
    <property type="match status" value="1"/>
</dbReference>
<dbReference type="Gene3D" id="3.30.565.10">
    <property type="entry name" value="Histidine kinase-like ATPase, C-terminal domain"/>
    <property type="match status" value="1"/>
</dbReference>
<organism evidence="7 8">
    <name type="scientific">Blastococcus haudaquaticus</name>
    <dbReference type="NCBI Taxonomy" id="1938745"/>
    <lineage>
        <taxon>Bacteria</taxon>
        <taxon>Bacillati</taxon>
        <taxon>Actinomycetota</taxon>
        <taxon>Actinomycetes</taxon>
        <taxon>Geodermatophilales</taxon>
        <taxon>Geodermatophilaceae</taxon>
        <taxon>Blastococcus</taxon>
    </lineage>
</organism>
<dbReference type="SMART" id="SM00387">
    <property type="entry name" value="HATPase_c"/>
    <property type="match status" value="1"/>
</dbReference>
<dbReference type="InterPro" id="IPR050482">
    <property type="entry name" value="Sensor_HK_TwoCompSys"/>
</dbReference>
<keyword evidence="1" id="KW-0808">Transferase</keyword>
<dbReference type="GO" id="GO:0000155">
    <property type="term" value="F:phosphorelay sensor kinase activity"/>
    <property type="evidence" value="ECO:0007669"/>
    <property type="project" value="InterPro"/>
</dbReference>
<evidence type="ECO:0000259" key="6">
    <source>
        <dbReference type="SMART" id="SM00387"/>
    </source>
</evidence>
<gene>
    <name evidence="7" type="ORF">SAMN06272739_0902</name>
</gene>
<dbReference type="GO" id="GO:0046983">
    <property type="term" value="F:protein dimerization activity"/>
    <property type="evidence" value="ECO:0007669"/>
    <property type="project" value="InterPro"/>
</dbReference>
<accession>A0A286GGA2</accession>
<dbReference type="GO" id="GO:0016020">
    <property type="term" value="C:membrane"/>
    <property type="evidence" value="ECO:0007669"/>
    <property type="project" value="InterPro"/>
</dbReference>
<dbReference type="Gene3D" id="1.20.5.1930">
    <property type="match status" value="1"/>
</dbReference>
<evidence type="ECO:0000313" key="8">
    <source>
        <dbReference type="Proteomes" id="UP000219482"/>
    </source>
</evidence>
<feature type="domain" description="Histidine kinase/HSP90-like ATPase" evidence="6">
    <location>
        <begin position="489"/>
        <end position="577"/>
    </location>
</feature>
<dbReference type="PANTHER" id="PTHR24421">
    <property type="entry name" value="NITRATE/NITRITE SENSOR PROTEIN NARX-RELATED"/>
    <property type="match status" value="1"/>
</dbReference>
<dbReference type="AlphaFoldDB" id="A0A286GGA2"/>
<dbReference type="Pfam" id="PF02518">
    <property type="entry name" value="HATPase_c"/>
    <property type="match status" value="1"/>
</dbReference>
<dbReference type="InterPro" id="IPR003594">
    <property type="entry name" value="HATPase_dom"/>
</dbReference>
<dbReference type="InterPro" id="IPR011712">
    <property type="entry name" value="Sig_transdc_His_kin_sub3_dim/P"/>
</dbReference>
<dbReference type="InterPro" id="IPR003018">
    <property type="entry name" value="GAF"/>
</dbReference>